<dbReference type="RefSeq" id="WP_057772542.1">
    <property type="nucleotide sequence ID" value="NZ_BBIM01000024.1"/>
</dbReference>
<accession>A0ABZ0Q8P7</accession>
<evidence type="ECO:0000256" key="2">
    <source>
        <dbReference type="ARBA" id="ARBA00023015"/>
    </source>
</evidence>
<sequence length="124" mass="14539">MKEKELQRSRAVLPIGTIMKLTELTARQIRYYESQNLILPVRSESNRRLYSLNDIDRLLEIKDYLAEGFNMAEIKRVYEKQAARRQHEQQKLTKPVTDADLRDALHNEFLTVGGFRHDSGTFSN</sequence>
<name>A0ABZ0Q8P7_9LACO</name>
<dbReference type="PROSITE" id="PS50937">
    <property type="entry name" value="HTH_MERR_2"/>
    <property type="match status" value="1"/>
</dbReference>
<evidence type="ECO:0000256" key="3">
    <source>
        <dbReference type="ARBA" id="ARBA00023125"/>
    </source>
</evidence>
<keyword evidence="1" id="KW-0678">Repressor</keyword>
<feature type="domain" description="HTH merR-type" evidence="5">
    <location>
        <begin position="12"/>
        <end position="80"/>
    </location>
</feature>
<dbReference type="PANTHER" id="PTHR30204">
    <property type="entry name" value="REDOX-CYCLING DRUG-SENSING TRANSCRIPTIONAL ACTIVATOR SOXR"/>
    <property type="match status" value="1"/>
</dbReference>
<dbReference type="PROSITE" id="PS00552">
    <property type="entry name" value="HTH_MERR_1"/>
    <property type="match status" value="1"/>
</dbReference>
<protein>
    <submittedName>
        <fullName evidence="6">MerR family transcriptional regulator</fullName>
    </submittedName>
</protein>
<keyword evidence="4" id="KW-0804">Transcription</keyword>
<dbReference type="SUPFAM" id="SSF46955">
    <property type="entry name" value="Putative DNA-binding domain"/>
    <property type="match status" value="1"/>
</dbReference>
<keyword evidence="2" id="KW-0805">Transcription regulation</keyword>
<organism evidence="6 7">
    <name type="scientific">Pediococcus inopinatus</name>
    <dbReference type="NCBI Taxonomy" id="114090"/>
    <lineage>
        <taxon>Bacteria</taxon>
        <taxon>Bacillati</taxon>
        <taxon>Bacillota</taxon>
        <taxon>Bacilli</taxon>
        <taxon>Lactobacillales</taxon>
        <taxon>Lactobacillaceae</taxon>
        <taxon>Pediococcus</taxon>
    </lineage>
</organism>
<evidence type="ECO:0000259" key="5">
    <source>
        <dbReference type="PROSITE" id="PS50937"/>
    </source>
</evidence>
<gene>
    <name evidence="6" type="ORF">N6G96_04755</name>
</gene>
<dbReference type="InterPro" id="IPR047057">
    <property type="entry name" value="MerR_fam"/>
</dbReference>
<dbReference type="CDD" id="cd01105">
    <property type="entry name" value="HTH_GlnR-like"/>
    <property type="match status" value="1"/>
</dbReference>
<dbReference type="InterPro" id="IPR000551">
    <property type="entry name" value="MerR-type_HTH_dom"/>
</dbReference>
<evidence type="ECO:0000256" key="1">
    <source>
        <dbReference type="ARBA" id="ARBA00022491"/>
    </source>
</evidence>
<dbReference type="InterPro" id="IPR009061">
    <property type="entry name" value="DNA-bd_dom_put_sf"/>
</dbReference>
<reference evidence="7" key="1">
    <citation type="submission" date="2024-06" db="EMBL/GenBank/DDBJ databases">
        <authorList>
            <person name="Chang H.C."/>
            <person name="Mun S.Y."/>
        </authorList>
    </citation>
    <scope>NUCLEOTIDE SEQUENCE [LARGE SCALE GENOMIC DNA]</scope>
    <source>
        <strain evidence="7">KT1</strain>
    </source>
</reference>
<evidence type="ECO:0000313" key="6">
    <source>
        <dbReference type="EMBL" id="WPC22502.1"/>
    </source>
</evidence>
<keyword evidence="7" id="KW-1185">Reference proteome</keyword>
<evidence type="ECO:0000313" key="7">
    <source>
        <dbReference type="Proteomes" id="UP001302696"/>
    </source>
</evidence>
<dbReference type="Pfam" id="PF13411">
    <property type="entry name" value="MerR_1"/>
    <property type="match status" value="1"/>
</dbReference>
<keyword evidence="3" id="KW-0238">DNA-binding</keyword>
<dbReference type="Gene3D" id="1.10.1660.10">
    <property type="match status" value="1"/>
</dbReference>
<evidence type="ECO:0000256" key="4">
    <source>
        <dbReference type="ARBA" id="ARBA00023163"/>
    </source>
</evidence>
<dbReference type="Proteomes" id="UP001302696">
    <property type="component" value="Chromosome"/>
</dbReference>
<dbReference type="PANTHER" id="PTHR30204:SF65">
    <property type="entry name" value="HTH-TYPE TRANSCRIPTIONAL REGULATOR TNRA"/>
    <property type="match status" value="1"/>
</dbReference>
<dbReference type="EMBL" id="CP104778">
    <property type="protein sequence ID" value="WPC22502.1"/>
    <property type="molecule type" value="Genomic_DNA"/>
</dbReference>
<dbReference type="SMART" id="SM00422">
    <property type="entry name" value="HTH_MERR"/>
    <property type="match status" value="1"/>
</dbReference>
<proteinExistence type="predicted"/>